<evidence type="ECO:0000313" key="1">
    <source>
        <dbReference type="EMBL" id="THJ30899.1"/>
    </source>
</evidence>
<name>A0A4S5BFU9_9BURK</name>
<reference evidence="1 2" key="1">
    <citation type="submission" date="2019-04" db="EMBL/GenBank/DDBJ databases">
        <title>Lampropedia sp YIM MLB12 draf genome.</title>
        <authorList>
            <person name="Wang Y.-X."/>
        </authorList>
    </citation>
    <scope>NUCLEOTIDE SEQUENCE [LARGE SCALE GENOMIC DNA]</scope>
    <source>
        <strain evidence="1 2">YIM MLB12</strain>
    </source>
</reference>
<dbReference type="RefSeq" id="WP_136407804.1">
    <property type="nucleotide sequence ID" value="NZ_SSWX01000031.1"/>
</dbReference>
<keyword evidence="2" id="KW-1185">Reference proteome</keyword>
<sequence>MSVAPNYFALKRRLDRYFWANATGEMIFLRQVLDESFAAFDRIAVIGGLVRDFAHEGRMGFHSDLDLVIDAPANHVAALAADLGATSNRFGGFSCKQGPWKIDFWALETTWARRHVPVRELEDIVVSTFFDWDAIAYDLRRRRVICADNYLDLIRKRTLDINLLPNPSPMGNLVRAVRRLVLWEVQAGPSLQRFISEHLDEAALHFIQAKEAELYSSSVSTRWSTAREARSALLSCARPHVGQQFELHLR</sequence>
<evidence type="ECO:0000313" key="2">
    <source>
        <dbReference type="Proteomes" id="UP000306236"/>
    </source>
</evidence>
<dbReference type="EMBL" id="SSWX01000031">
    <property type="protein sequence ID" value="THJ30899.1"/>
    <property type="molecule type" value="Genomic_DNA"/>
</dbReference>
<evidence type="ECO:0008006" key="3">
    <source>
        <dbReference type="Google" id="ProtNLM"/>
    </source>
</evidence>
<dbReference type="Proteomes" id="UP000306236">
    <property type="component" value="Unassembled WGS sequence"/>
</dbReference>
<organism evidence="1 2">
    <name type="scientific">Lampropedia aestuarii</name>
    <dbReference type="NCBI Taxonomy" id="2562762"/>
    <lineage>
        <taxon>Bacteria</taxon>
        <taxon>Pseudomonadati</taxon>
        <taxon>Pseudomonadota</taxon>
        <taxon>Betaproteobacteria</taxon>
        <taxon>Burkholderiales</taxon>
        <taxon>Comamonadaceae</taxon>
        <taxon>Lampropedia</taxon>
    </lineage>
</organism>
<gene>
    <name evidence="1" type="ORF">E8K88_16640</name>
</gene>
<accession>A0A4S5BFU9</accession>
<protein>
    <recommendedName>
        <fullName evidence="3">Poly A polymerase head domain-containing protein</fullName>
    </recommendedName>
</protein>
<comment type="caution">
    <text evidence="1">The sequence shown here is derived from an EMBL/GenBank/DDBJ whole genome shotgun (WGS) entry which is preliminary data.</text>
</comment>
<proteinExistence type="predicted"/>
<dbReference type="AlphaFoldDB" id="A0A4S5BFU9"/>
<dbReference type="OrthoDB" id="5510318at2"/>